<name>A0A1Q5TSZ5_9GAMM</name>
<proteinExistence type="predicted"/>
<evidence type="ECO:0000313" key="2">
    <source>
        <dbReference type="Proteomes" id="UP000186277"/>
    </source>
</evidence>
<evidence type="ECO:0000313" key="1">
    <source>
        <dbReference type="EMBL" id="OKP03346.1"/>
    </source>
</evidence>
<comment type="caution">
    <text evidence="1">The sequence shown here is derived from an EMBL/GenBank/DDBJ whole genome shotgun (WGS) entry which is preliminary data.</text>
</comment>
<dbReference type="Proteomes" id="UP000186277">
    <property type="component" value="Unassembled WGS sequence"/>
</dbReference>
<gene>
    <name evidence="1" type="ORF">Xentx_02989</name>
</gene>
<keyword evidence="2" id="KW-1185">Reference proteome</keyword>
<reference evidence="1 2" key="1">
    <citation type="submission" date="2016-09" db="EMBL/GenBank/DDBJ databases">
        <title>Xenorhabdus thuongxuanensis sp. nov. and Xenorhabdus eapokensis sp. nov., isolated from Steinernema species.</title>
        <authorList>
            <person name="Kaempfer P."/>
            <person name="Tobias N.J."/>
            <person name="Phan Ke L."/>
            <person name="Bode H.B."/>
            <person name="Glaeser S.P."/>
        </authorList>
    </citation>
    <scope>NUCLEOTIDE SEQUENCE [LARGE SCALE GENOMIC DNA]</scope>
    <source>
        <strain evidence="1 2">30TX1</strain>
    </source>
</reference>
<dbReference type="EMBL" id="MKGR01000026">
    <property type="protein sequence ID" value="OKP03346.1"/>
    <property type="molecule type" value="Genomic_DNA"/>
</dbReference>
<dbReference type="AlphaFoldDB" id="A0A1Q5TSZ5"/>
<accession>A0A1Q5TSZ5</accession>
<protein>
    <submittedName>
        <fullName evidence="1">Uncharacterized protein</fullName>
    </submittedName>
</protein>
<sequence>MMIMGDITFPVLTKNFTFQSTEIYSSELDRKAISNSSAIVITNNRWINLISRSYFLRHDY</sequence>
<organism evidence="1 2">
    <name type="scientific">Xenorhabdus thuongxuanensis</name>
    <dbReference type="NCBI Taxonomy" id="1873484"/>
    <lineage>
        <taxon>Bacteria</taxon>
        <taxon>Pseudomonadati</taxon>
        <taxon>Pseudomonadota</taxon>
        <taxon>Gammaproteobacteria</taxon>
        <taxon>Enterobacterales</taxon>
        <taxon>Morganellaceae</taxon>
        <taxon>Xenorhabdus</taxon>
    </lineage>
</organism>